<keyword evidence="1" id="KW-1133">Transmembrane helix</keyword>
<reference evidence="2 3" key="1">
    <citation type="submission" date="2023-12" db="EMBL/GenBank/DDBJ databases">
        <title>Amycolatopsis sp. V23-08.</title>
        <authorList>
            <person name="Somphong A."/>
        </authorList>
    </citation>
    <scope>NUCLEOTIDE SEQUENCE [LARGE SCALE GENOMIC DNA]</scope>
    <source>
        <strain evidence="2 3">V23-08</strain>
    </source>
</reference>
<protein>
    <submittedName>
        <fullName evidence="2">Alkaline shock response membrane anchor protein AmaP</fullName>
    </submittedName>
</protein>
<organism evidence="2 3">
    <name type="scientific">Amycolatopsis heterodermiae</name>
    <dbReference type="NCBI Taxonomy" id="3110235"/>
    <lineage>
        <taxon>Bacteria</taxon>
        <taxon>Bacillati</taxon>
        <taxon>Actinomycetota</taxon>
        <taxon>Actinomycetes</taxon>
        <taxon>Pseudonocardiales</taxon>
        <taxon>Pseudonocardiaceae</taxon>
        <taxon>Amycolatopsis</taxon>
    </lineage>
</organism>
<accession>A0ABU5R453</accession>
<evidence type="ECO:0000256" key="1">
    <source>
        <dbReference type="SAM" id="Phobius"/>
    </source>
</evidence>
<keyword evidence="1" id="KW-0472">Membrane</keyword>
<feature type="transmembrane region" description="Helical" evidence="1">
    <location>
        <begin position="56"/>
        <end position="77"/>
    </location>
</feature>
<dbReference type="Proteomes" id="UP001304298">
    <property type="component" value="Unassembled WGS sequence"/>
</dbReference>
<comment type="caution">
    <text evidence="2">The sequence shown here is derived from an EMBL/GenBank/DDBJ whole genome shotgun (WGS) entry which is preliminary data.</text>
</comment>
<name>A0ABU5R453_9PSEU</name>
<dbReference type="NCBIfam" id="NF033218">
    <property type="entry name" value="anchor_AmaP"/>
    <property type="match status" value="1"/>
</dbReference>
<dbReference type="EMBL" id="JAYFSI010000002">
    <property type="protein sequence ID" value="MEA5360620.1"/>
    <property type="molecule type" value="Genomic_DNA"/>
</dbReference>
<evidence type="ECO:0000313" key="3">
    <source>
        <dbReference type="Proteomes" id="UP001304298"/>
    </source>
</evidence>
<keyword evidence="1" id="KW-0812">Transmembrane</keyword>
<gene>
    <name evidence="2" type="primary">amaP</name>
    <name evidence="2" type="ORF">VA596_13815</name>
</gene>
<sequence>MTNLNRPARLNRVLLGLLGLVLLAAGGFAVATHFRRLTVVDPEAPLVPGTTTPPTWVLYVAAATAVVLGLLALRWLLAQLARRPRTQTWRFEADPDRGRTELAADAAVAPFTEELRTYPGVHQARATLAGTREDPTLALVVSVEQDGDPTEIRERLEAEGLPRLRQALDLDDVPVAVEFRFTTAAGPRIR</sequence>
<keyword evidence="3" id="KW-1185">Reference proteome</keyword>
<dbReference type="RefSeq" id="WP_323326921.1">
    <property type="nucleotide sequence ID" value="NZ_JAYFSI010000002.1"/>
</dbReference>
<proteinExistence type="predicted"/>
<evidence type="ECO:0000313" key="2">
    <source>
        <dbReference type="EMBL" id="MEA5360620.1"/>
    </source>
</evidence>